<dbReference type="GO" id="GO:0009408">
    <property type="term" value="P:response to heat"/>
    <property type="evidence" value="ECO:0007669"/>
    <property type="project" value="InterPro"/>
</dbReference>
<dbReference type="InterPro" id="IPR001305">
    <property type="entry name" value="HSP_DnaJ_Cys-rich_dom"/>
</dbReference>
<dbReference type="STRING" id="1314781.A0A165L775"/>
<protein>
    <submittedName>
        <fullName evidence="9">DnaJ-domain-containing protein</fullName>
    </submittedName>
</protein>
<dbReference type="OrthoDB" id="550424at2759"/>
<name>A0A165L775_EXIGL</name>
<accession>A0A165L775</accession>
<evidence type="ECO:0000256" key="5">
    <source>
        <dbReference type="PROSITE-ProRule" id="PRU00546"/>
    </source>
</evidence>
<evidence type="ECO:0000313" key="9">
    <source>
        <dbReference type="EMBL" id="KZV97452.1"/>
    </source>
</evidence>
<dbReference type="Pfam" id="PF00226">
    <property type="entry name" value="DnaJ"/>
    <property type="match status" value="1"/>
</dbReference>
<feature type="region of interest" description="Disordered" evidence="6">
    <location>
        <begin position="394"/>
        <end position="420"/>
    </location>
</feature>
<dbReference type="PROSITE" id="PS50076">
    <property type="entry name" value="DNAJ_2"/>
    <property type="match status" value="1"/>
</dbReference>
<dbReference type="PROSITE" id="PS51188">
    <property type="entry name" value="ZF_CR"/>
    <property type="match status" value="1"/>
</dbReference>
<evidence type="ECO:0000259" key="7">
    <source>
        <dbReference type="PROSITE" id="PS50076"/>
    </source>
</evidence>
<dbReference type="GO" id="GO:0051082">
    <property type="term" value="F:unfolded protein binding"/>
    <property type="evidence" value="ECO:0007669"/>
    <property type="project" value="InterPro"/>
</dbReference>
<evidence type="ECO:0000256" key="1">
    <source>
        <dbReference type="ARBA" id="ARBA00022723"/>
    </source>
</evidence>
<dbReference type="Gene3D" id="2.10.230.10">
    <property type="entry name" value="Heat shock protein DnaJ, cysteine-rich domain"/>
    <property type="match status" value="1"/>
</dbReference>
<dbReference type="FunFam" id="2.10.230.10:FF:000001">
    <property type="entry name" value="DnaJ subfamily A member 2"/>
    <property type="match status" value="1"/>
</dbReference>
<dbReference type="Pfam" id="PF00684">
    <property type="entry name" value="DnaJ_CXXCXGXG"/>
    <property type="match status" value="1"/>
</dbReference>
<dbReference type="SMART" id="SM00271">
    <property type="entry name" value="DnaJ"/>
    <property type="match status" value="1"/>
</dbReference>
<feature type="domain" description="CR-type" evidence="8">
    <location>
        <begin position="138"/>
        <end position="223"/>
    </location>
</feature>
<keyword evidence="1 5" id="KW-0479">Metal-binding</keyword>
<dbReference type="EMBL" id="KV425930">
    <property type="protein sequence ID" value="KZV97452.1"/>
    <property type="molecule type" value="Genomic_DNA"/>
</dbReference>
<dbReference type="InterPro" id="IPR008971">
    <property type="entry name" value="HSP40/DnaJ_pept-bd"/>
</dbReference>
<feature type="zinc finger region" description="CR-type" evidence="5">
    <location>
        <begin position="138"/>
        <end position="223"/>
    </location>
</feature>
<dbReference type="FunFam" id="2.60.260.20:FF:000003">
    <property type="entry name" value="DnaJ subfamily A member 2"/>
    <property type="match status" value="1"/>
</dbReference>
<dbReference type="InterPro" id="IPR018253">
    <property type="entry name" value="DnaJ_domain_CS"/>
</dbReference>
<dbReference type="InParanoid" id="A0A165L775"/>
<evidence type="ECO:0000259" key="8">
    <source>
        <dbReference type="PROSITE" id="PS51188"/>
    </source>
</evidence>
<dbReference type="PRINTS" id="PR00625">
    <property type="entry name" value="JDOMAIN"/>
</dbReference>
<dbReference type="SUPFAM" id="SSF46565">
    <property type="entry name" value="Chaperone J-domain"/>
    <property type="match status" value="1"/>
</dbReference>
<dbReference type="GO" id="GO:0030544">
    <property type="term" value="F:Hsp70 protein binding"/>
    <property type="evidence" value="ECO:0007669"/>
    <property type="project" value="InterPro"/>
</dbReference>
<feature type="domain" description="J" evidence="7">
    <location>
        <begin position="6"/>
        <end position="71"/>
    </location>
</feature>
<dbReference type="FunCoup" id="A0A165L775">
    <property type="interactions" value="435"/>
</dbReference>
<proteinExistence type="inferred from homology"/>
<dbReference type="InterPro" id="IPR012724">
    <property type="entry name" value="DnaJ"/>
</dbReference>
<keyword evidence="2" id="KW-0677">Repeat</keyword>
<evidence type="ECO:0000256" key="2">
    <source>
        <dbReference type="ARBA" id="ARBA00022737"/>
    </source>
</evidence>
<keyword evidence="3 5" id="KW-0863">Zinc-finger</keyword>
<dbReference type="SUPFAM" id="SSF57938">
    <property type="entry name" value="DnaJ/Hsp40 cysteine-rich domain"/>
    <property type="match status" value="1"/>
</dbReference>
<dbReference type="HAMAP" id="MF_01152">
    <property type="entry name" value="DnaJ"/>
    <property type="match status" value="1"/>
</dbReference>
<dbReference type="PANTHER" id="PTHR43888">
    <property type="entry name" value="DNAJ-LIKE-2, ISOFORM A-RELATED"/>
    <property type="match status" value="1"/>
</dbReference>
<dbReference type="GO" id="GO:0006457">
    <property type="term" value="P:protein folding"/>
    <property type="evidence" value="ECO:0007669"/>
    <property type="project" value="InterPro"/>
</dbReference>
<dbReference type="InterPro" id="IPR001623">
    <property type="entry name" value="DnaJ_domain"/>
</dbReference>
<dbReference type="CDD" id="cd06257">
    <property type="entry name" value="DnaJ"/>
    <property type="match status" value="1"/>
</dbReference>
<organism evidence="9 10">
    <name type="scientific">Exidia glandulosa HHB12029</name>
    <dbReference type="NCBI Taxonomy" id="1314781"/>
    <lineage>
        <taxon>Eukaryota</taxon>
        <taxon>Fungi</taxon>
        <taxon>Dikarya</taxon>
        <taxon>Basidiomycota</taxon>
        <taxon>Agaricomycotina</taxon>
        <taxon>Agaricomycetes</taxon>
        <taxon>Auriculariales</taxon>
        <taxon>Exidiaceae</taxon>
        <taxon>Exidia</taxon>
    </lineage>
</organism>
<dbReference type="SUPFAM" id="SSF49493">
    <property type="entry name" value="HSP40/DnaJ peptide-binding domain"/>
    <property type="match status" value="2"/>
</dbReference>
<dbReference type="InterPro" id="IPR036869">
    <property type="entry name" value="J_dom_sf"/>
</dbReference>
<evidence type="ECO:0000256" key="6">
    <source>
        <dbReference type="SAM" id="MobiDB-lite"/>
    </source>
</evidence>
<gene>
    <name evidence="9" type="ORF">EXIGLDRAFT_670150</name>
</gene>
<dbReference type="PROSITE" id="PS00636">
    <property type="entry name" value="DNAJ_1"/>
    <property type="match status" value="1"/>
</dbReference>
<evidence type="ECO:0000256" key="4">
    <source>
        <dbReference type="ARBA" id="ARBA00022833"/>
    </source>
</evidence>
<dbReference type="Gene3D" id="2.60.260.20">
    <property type="entry name" value="Urease metallochaperone UreE, N-terminal domain"/>
    <property type="match status" value="2"/>
</dbReference>
<dbReference type="InterPro" id="IPR002939">
    <property type="entry name" value="DnaJ_C"/>
</dbReference>
<dbReference type="GO" id="GO:0005524">
    <property type="term" value="F:ATP binding"/>
    <property type="evidence" value="ECO:0007669"/>
    <property type="project" value="InterPro"/>
</dbReference>
<dbReference type="CDD" id="cd10747">
    <property type="entry name" value="DnaJ_C"/>
    <property type="match status" value="1"/>
</dbReference>
<reference evidence="9 10" key="1">
    <citation type="journal article" date="2016" name="Mol. Biol. Evol.">
        <title>Comparative Genomics of Early-Diverging Mushroom-Forming Fungi Provides Insights into the Origins of Lignocellulose Decay Capabilities.</title>
        <authorList>
            <person name="Nagy L.G."/>
            <person name="Riley R."/>
            <person name="Tritt A."/>
            <person name="Adam C."/>
            <person name="Daum C."/>
            <person name="Floudas D."/>
            <person name="Sun H."/>
            <person name="Yadav J.S."/>
            <person name="Pangilinan J."/>
            <person name="Larsson K.H."/>
            <person name="Matsuura K."/>
            <person name="Barry K."/>
            <person name="Labutti K."/>
            <person name="Kuo R."/>
            <person name="Ohm R.A."/>
            <person name="Bhattacharya S.S."/>
            <person name="Shirouzu T."/>
            <person name="Yoshinaga Y."/>
            <person name="Martin F.M."/>
            <person name="Grigoriev I.V."/>
            <person name="Hibbett D.S."/>
        </authorList>
    </citation>
    <scope>NUCLEOTIDE SEQUENCE [LARGE SCALE GENOMIC DNA]</scope>
    <source>
        <strain evidence="9 10">HHB12029</strain>
    </source>
</reference>
<feature type="compositionally biased region" description="Acidic residues" evidence="6">
    <location>
        <begin position="399"/>
        <end position="420"/>
    </location>
</feature>
<dbReference type="GO" id="GO:0008270">
    <property type="term" value="F:zinc ion binding"/>
    <property type="evidence" value="ECO:0007669"/>
    <property type="project" value="UniProtKB-KW"/>
</dbReference>
<sequence>MVADNTLYELLGVESSATDDEIKKAYRKKAMQHHPDKNPNDPSAHQKFQEMAHAYDVLSDPQMRSVYDRGGLEALQAGSGPGGMTHDDIFETLFGGGFQFGFDFGHGGGGGPGMRSRQNKGEDTVVPLDVTLEDLFNGKTIKMTMEKEIICSVCTGTGARTGHKPKKCSRCDGKGFTFASNSNGRNSIGMQQVMCTDCEGAGVRLKEKDRCKKCKGECTVKEKKRQEINIDRGMGDREKIVLAGEGDQRPGVPPGDVIFALRVAPHAAFQRAGQDLLASVRITLSEALLGFSRVVLTHLDGRGIRVASPRGKVIRPNDAIVVKGEGMPVRNFGAPGATQARGDLFVVFEVEMPDADWLKSVDVSALEKLLPPRKPPMVPAPAVVQDVRYEPTDIAAFGEGDEEGWEDEHSDDDEPECQTQ</sequence>
<evidence type="ECO:0000256" key="3">
    <source>
        <dbReference type="ARBA" id="ARBA00022771"/>
    </source>
</evidence>
<dbReference type="CDD" id="cd10719">
    <property type="entry name" value="DnaJ_zf"/>
    <property type="match status" value="1"/>
</dbReference>
<keyword evidence="4 5" id="KW-0862">Zinc</keyword>
<dbReference type="Pfam" id="PF01556">
    <property type="entry name" value="DnaJ_C"/>
    <property type="match status" value="1"/>
</dbReference>
<keyword evidence="10" id="KW-1185">Reference proteome</keyword>
<dbReference type="AlphaFoldDB" id="A0A165L775"/>
<dbReference type="Proteomes" id="UP000077266">
    <property type="component" value="Unassembled WGS sequence"/>
</dbReference>
<dbReference type="InterPro" id="IPR044713">
    <property type="entry name" value="DNJA1/2-like"/>
</dbReference>
<dbReference type="InterPro" id="IPR036410">
    <property type="entry name" value="HSP_DnaJ_Cys-rich_dom_sf"/>
</dbReference>
<evidence type="ECO:0000313" key="10">
    <source>
        <dbReference type="Proteomes" id="UP000077266"/>
    </source>
</evidence>
<dbReference type="Gene3D" id="1.10.287.110">
    <property type="entry name" value="DnaJ domain"/>
    <property type="match status" value="1"/>
</dbReference>